<evidence type="ECO:0000313" key="3">
    <source>
        <dbReference type="EMBL" id="BAO84218.1"/>
    </source>
</evidence>
<feature type="region of interest" description="Disordered" evidence="1">
    <location>
        <begin position="185"/>
        <end position="212"/>
    </location>
</feature>
<dbReference type="CDD" id="cd00093">
    <property type="entry name" value="HTH_XRE"/>
    <property type="match status" value="1"/>
</dbReference>
<dbReference type="STRING" id="1458426.SMCB_1990"/>
<protein>
    <submittedName>
        <fullName evidence="3">Uncharacterized protein</fullName>
    </submittedName>
</protein>
<evidence type="ECO:0000313" key="4">
    <source>
        <dbReference type="Proteomes" id="UP000066014"/>
    </source>
</evidence>
<evidence type="ECO:0000256" key="1">
    <source>
        <dbReference type="SAM" id="MobiDB-lite"/>
    </source>
</evidence>
<dbReference type="HOGENOM" id="CLU_1238631_0_0_4"/>
<feature type="transmembrane region" description="Helical" evidence="2">
    <location>
        <begin position="20"/>
        <end position="41"/>
    </location>
</feature>
<sequence>MYTSTPSSNRTVPLASPIGAAATAFALIGFAAGGSGSVFDISHAREWRRMLEARVPIHIDVGMTDDSQEQRPDLRSASEHLGNIRQVLNSAIADLATVFGVSRQAVYKWIGGEATPEPDKLERIHALSHAADAFRDARVARAPSMLKMKAFEGRSLMDLAAAGQLLPSHIQSLIAEAQAMDAAYDRSGLAKSKAQPSDDWRTEMSIPGSLER</sequence>
<organism evidence="3 4">
    <name type="scientific">Serpentinimonas maccroryi</name>
    <dbReference type="NCBI Taxonomy" id="1458426"/>
    <lineage>
        <taxon>Bacteria</taxon>
        <taxon>Pseudomonadati</taxon>
        <taxon>Pseudomonadota</taxon>
        <taxon>Betaproteobacteria</taxon>
        <taxon>Burkholderiales</taxon>
        <taxon>Comamonadaceae</taxon>
        <taxon>Serpentinimonas</taxon>
    </lineage>
</organism>
<evidence type="ECO:0000256" key="2">
    <source>
        <dbReference type="SAM" id="Phobius"/>
    </source>
</evidence>
<keyword evidence="2" id="KW-0472">Membrane</keyword>
<dbReference type="EMBL" id="AP014569">
    <property type="protein sequence ID" value="BAO84218.1"/>
    <property type="molecule type" value="Genomic_DNA"/>
</dbReference>
<dbReference type="OrthoDB" id="8912597at2"/>
<name>A0A060NXF1_9BURK</name>
<gene>
    <name evidence="3" type="ORF">SMCB_1990</name>
</gene>
<dbReference type="InterPro" id="IPR001387">
    <property type="entry name" value="Cro/C1-type_HTH"/>
</dbReference>
<dbReference type="InterPro" id="IPR010982">
    <property type="entry name" value="Lambda_DNA-bd_dom_sf"/>
</dbReference>
<dbReference type="AlphaFoldDB" id="A0A060NXF1"/>
<dbReference type="Proteomes" id="UP000066014">
    <property type="component" value="Chromosome"/>
</dbReference>
<dbReference type="SUPFAM" id="SSF47413">
    <property type="entry name" value="lambda repressor-like DNA-binding domains"/>
    <property type="match status" value="1"/>
</dbReference>
<keyword evidence="2" id="KW-0812">Transmembrane</keyword>
<keyword evidence="2" id="KW-1133">Transmembrane helix</keyword>
<accession>A0A060NXF1</accession>
<dbReference type="GO" id="GO:0003677">
    <property type="term" value="F:DNA binding"/>
    <property type="evidence" value="ECO:0007669"/>
    <property type="project" value="InterPro"/>
</dbReference>
<dbReference type="KEGG" id="cbab:SMCB_1990"/>
<reference evidence="3 4" key="1">
    <citation type="journal article" date="2014" name="Nat. Commun.">
        <title>Physiological and genomic features of highly alkaliphilic hydrogen-utilizing Betaproteobacteria from a continental serpentinizing site.</title>
        <authorList>
            <person name="Suzuki S."/>
            <person name="Kuenen J.G."/>
            <person name="Schipper K."/>
            <person name="van der Velde S."/>
            <person name="Ishii S."/>
            <person name="Wu A."/>
            <person name="Sorokin D.Y."/>
            <person name="Tenney A."/>
            <person name="Meng X.Y."/>
            <person name="Morrill P.L."/>
            <person name="Kamagata Y."/>
            <person name="Muyzer G."/>
            <person name="Nealson K.H."/>
        </authorList>
    </citation>
    <scope>NUCLEOTIDE SEQUENCE [LARGE SCALE GENOMIC DNA]</scope>
    <source>
        <strain evidence="3 4">B1</strain>
    </source>
</reference>
<keyword evidence="4" id="KW-1185">Reference proteome</keyword>
<dbReference type="RefSeq" id="WP_045536699.1">
    <property type="nucleotide sequence ID" value="NZ_AP014569.1"/>
</dbReference>
<proteinExistence type="predicted"/>